<organism evidence="1">
    <name type="scientific">Feline chaphamaparvovirus</name>
    <dbReference type="NCBI Taxonomy" id="2736647"/>
    <lineage>
        <taxon>Viruses</taxon>
        <taxon>Monodnaviria</taxon>
        <taxon>Shotokuvirae</taxon>
        <taxon>Cossaviricota</taxon>
        <taxon>Quintoviricetes</taxon>
        <taxon>Piccovirales</taxon>
        <taxon>Parvoviridae</taxon>
        <taxon>Hamaparvovirinae</taxon>
        <taxon>Chaphamaparvovirus</taxon>
    </lineage>
</organism>
<protein>
    <submittedName>
        <fullName evidence="1">NP</fullName>
    </submittedName>
</protein>
<evidence type="ECO:0000313" key="1">
    <source>
        <dbReference type="EMBL" id="QRW43670.1"/>
    </source>
</evidence>
<gene>
    <name evidence="1" type="primary">ORF3</name>
</gene>
<dbReference type="EMBL" id="MW404252">
    <property type="protein sequence ID" value="QRW43670.1"/>
    <property type="molecule type" value="Genomic_DNA"/>
</dbReference>
<name>A0A894KNW3_9VIRU</name>
<sequence length="187" mass="20921">MMTANQLAKCRENNNPYNWMGQPTRAAMFGPDPCITQARTHWEAQQEVDRLAGATTEDIAAVQVAQTNNAPTAQDLASAPAPQLATGYEPVGQTDPAIPLTEYQVPSPGMISLWSPISVDSTIEMILDEIEWETMEIEIREKVLVILEGLTANMILSRRWWCWGKGAKPLKLQFKPKNNDWIGRWSP</sequence>
<proteinExistence type="predicted"/>
<accession>A0A894KNW3</accession>
<reference evidence="1" key="1">
    <citation type="journal article" date="2021" name="Transbound. Emerg. Dis.">
        <title>Feline chaphamaparvovirus (FeChPV) in cats with enteritis and upper respiratory tract disease (URTD).</title>
        <authorList>
            <person name="Di Profio F."/>
            <person name="Sarchese V."/>
            <person name="Palombieri A."/>
            <person name="Fruci P."/>
            <person name="Massirio I."/>
            <person name="Martella V."/>
            <person name="Marsilio F."/>
            <person name="Di Martino B."/>
        </authorList>
    </citation>
    <scope>NUCLEOTIDE SEQUENCE</scope>
    <source>
        <strain evidence="1">284R/2019/ITA</strain>
    </source>
</reference>